<feature type="region of interest" description="Disordered" evidence="1">
    <location>
        <begin position="44"/>
        <end position="86"/>
    </location>
</feature>
<evidence type="ECO:0000256" key="1">
    <source>
        <dbReference type="SAM" id="MobiDB-lite"/>
    </source>
</evidence>
<organism evidence="2 3">
    <name type="scientific">Pleurodeles waltl</name>
    <name type="common">Iberian ribbed newt</name>
    <dbReference type="NCBI Taxonomy" id="8319"/>
    <lineage>
        <taxon>Eukaryota</taxon>
        <taxon>Metazoa</taxon>
        <taxon>Chordata</taxon>
        <taxon>Craniata</taxon>
        <taxon>Vertebrata</taxon>
        <taxon>Euteleostomi</taxon>
        <taxon>Amphibia</taxon>
        <taxon>Batrachia</taxon>
        <taxon>Caudata</taxon>
        <taxon>Salamandroidea</taxon>
        <taxon>Salamandridae</taxon>
        <taxon>Pleurodelinae</taxon>
        <taxon>Pleurodeles</taxon>
    </lineage>
</organism>
<feature type="compositionally biased region" description="Acidic residues" evidence="1">
    <location>
        <begin position="60"/>
        <end position="71"/>
    </location>
</feature>
<accession>A0AAV7N2E4</accession>
<evidence type="ECO:0000313" key="3">
    <source>
        <dbReference type="Proteomes" id="UP001066276"/>
    </source>
</evidence>
<proteinExistence type="predicted"/>
<dbReference type="Proteomes" id="UP001066276">
    <property type="component" value="Chromosome 9"/>
</dbReference>
<protein>
    <submittedName>
        <fullName evidence="2">Uncharacterized protein</fullName>
    </submittedName>
</protein>
<reference evidence="2" key="1">
    <citation type="journal article" date="2022" name="bioRxiv">
        <title>Sequencing and chromosome-scale assembly of the giantPleurodeles waltlgenome.</title>
        <authorList>
            <person name="Brown T."/>
            <person name="Elewa A."/>
            <person name="Iarovenko S."/>
            <person name="Subramanian E."/>
            <person name="Araus A.J."/>
            <person name="Petzold A."/>
            <person name="Susuki M."/>
            <person name="Suzuki K.-i.T."/>
            <person name="Hayashi T."/>
            <person name="Toyoda A."/>
            <person name="Oliveira C."/>
            <person name="Osipova E."/>
            <person name="Leigh N.D."/>
            <person name="Simon A."/>
            <person name="Yun M.H."/>
        </authorList>
    </citation>
    <scope>NUCLEOTIDE SEQUENCE</scope>
    <source>
        <strain evidence="2">20211129_DDA</strain>
        <tissue evidence="2">Liver</tissue>
    </source>
</reference>
<comment type="caution">
    <text evidence="2">The sequence shown here is derived from an EMBL/GenBank/DDBJ whole genome shotgun (WGS) entry which is preliminary data.</text>
</comment>
<sequence>MLRPPQKDSLCVGPEVVRLVANIMLRSNIRSRVRIVCRCKHANEDKQEEEAAGGGGSENTYEEDERDTEGDREEKVNRKWRKLPTK</sequence>
<dbReference type="EMBL" id="JANPWB010000013">
    <property type="protein sequence ID" value="KAJ1109706.1"/>
    <property type="molecule type" value="Genomic_DNA"/>
</dbReference>
<evidence type="ECO:0000313" key="2">
    <source>
        <dbReference type="EMBL" id="KAJ1109706.1"/>
    </source>
</evidence>
<keyword evidence="3" id="KW-1185">Reference proteome</keyword>
<gene>
    <name evidence="2" type="ORF">NDU88_007066</name>
</gene>
<dbReference type="AlphaFoldDB" id="A0AAV7N2E4"/>
<name>A0AAV7N2E4_PLEWA</name>